<sequence length="301" mass="33308">MSSARQKSEAQRGGRSKTSPLPDPANATRGAAEANALNAELLYFLSMMDSLKAEIFGKIDSLSSSLRSEITSVRKELKESIGPLQAKVEQHGQTVLELERAATDHSGRITELEATVSRLTAQAKHADDRCEDLEGRSRMNNIRLVGISEGLEGPRPTEFIAKLLQEILCMDEKPLLDRAHRTLRDRPREGDAPRPFVVRVHYFHIRNEILRRAGELSPLLCQGKRISVFADYTSTVAKKRAAFGTVKRQLHSCPGITFGLLYPAVLRITLPSGDTHRFEDPTAANDFVNTKLKKAVTPSAV</sequence>
<evidence type="ECO:0000313" key="1">
    <source>
        <dbReference type="EMBL" id="KAI4828568.1"/>
    </source>
</evidence>
<dbReference type="Proteomes" id="UP001057452">
    <property type="component" value="Chromosome 4"/>
</dbReference>
<evidence type="ECO:0000313" key="2">
    <source>
        <dbReference type="Proteomes" id="UP001057452"/>
    </source>
</evidence>
<name>A0ACB9XNM6_CHAAC</name>
<proteinExistence type="predicted"/>
<gene>
    <name evidence="1" type="ORF">KUCAC02_022650</name>
</gene>
<protein>
    <submittedName>
        <fullName evidence="1">Uncharacterized protein</fullName>
    </submittedName>
</protein>
<organism evidence="1 2">
    <name type="scientific">Chaenocephalus aceratus</name>
    <name type="common">Blackfin icefish</name>
    <name type="synonym">Chaenichthys aceratus</name>
    <dbReference type="NCBI Taxonomy" id="36190"/>
    <lineage>
        <taxon>Eukaryota</taxon>
        <taxon>Metazoa</taxon>
        <taxon>Chordata</taxon>
        <taxon>Craniata</taxon>
        <taxon>Vertebrata</taxon>
        <taxon>Euteleostomi</taxon>
        <taxon>Actinopterygii</taxon>
        <taxon>Neopterygii</taxon>
        <taxon>Teleostei</taxon>
        <taxon>Neoteleostei</taxon>
        <taxon>Acanthomorphata</taxon>
        <taxon>Eupercaria</taxon>
        <taxon>Perciformes</taxon>
        <taxon>Notothenioidei</taxon>
        <taxon>Channichthyidae</taxon>
        <taxon>Chaenocephalus</taxon>
    </lineage>
</organism>
<reference evidence="1" key="1">
    <citation type="submission" date="2022-05" db="EMBL/GenBank/DDBJ databases">
        <title>Chromosome-level genome of Chaenocephalus aceratus.</title>
        <authorList>
            <person name="Park H."/>
        </authorList>
    </citation>
    <scope>NUCLEOTIDE SEQUENCE</scope>
    <source>
        <strain evidence="1">KU_202001</strain>
    </source>
</reference>
<dbReference type="EMBL" id="CM043788">
    <property type="protein sequence ID" value="KAI4828568.1"/>
    <property type="molecule type" value="Genomic_DNA"/>
</dbReference>
<keyword evidence="2" id="KW-1185">Reference proteome</keyword>
<accession>A0ACB9XNM6</accession>
<comment type="caution">
    <text evidence="1">The sequence shown here is derived from an EMBL/GenBank/DDBJ whole genome shotgun (WGS) entry which is preliminary data.</text>
</comment>